<dbReference type="EMBL" id="CP010945">
    <property type="protein sequence ID" value="AKV07315.1"/>
    <property type="molecule type" value="Genomic_DNA"/>
</dbReference>
<accession>A0A0K1QPD7</accession>
<gene>
    <name evidence="1" type="ORF">B723_13185</name>
</gene>
<reference evidence="1 2" key="1">
    <citation type="journal article" date="2012" name="J. Bacteriol.">
        <title>Draft genome sequence of the cyanide-utilizing bacterium Pseudomonas fluorescens strain NCIMB 11764.</title>
        <authorList>
            <person name="Vilo C.A."/>
            <person name="Benedik M.J."/>
            <person name="Kunz D.A."/>
            <person name="Dong Q."/>
        </authorList>
    </citation>
    <scope>NUCLEOTIDE SEQUENCE [LARGE SCALE GENOMIC DNA]</scope>
    <source>
        <strain evidence="1 2">NCIMB 11764</strain>
    </source>
</reference>
<name>A0A0K1QPD7_PSEFL</name>
<organism evidence="1 2">
    <name type="scientific">Pseudomonas fluorescens NCIMB 11764</name>
    <dbReference type="NCBI Taxonomy" id="1221522"/>
    <lineage>
        <taxon>Bacteria</taxon>
        <taxon>Pseudomonadati</taxon>
        <taxon>Pseudomonadota</taxon>
        <taxon>Gammaproteobacteria</taxon>
        <taxon>Pseudomonadales</taxon>
        <taxon>Pseudomonadaceae</taxon>
        <taxon>Pseudomonas</taxon>
    </lineage>
</organism>
<evidence type="ECO:0000313" key="1">
    <source>
        <dbReference type="EMBL" id="AKV07315.1"/>
    </source>
</evidence>
<sequence length="137" mass="15998">MLLPQGIDTLCILSEPFKASVRCTAEKFAIVFIKKTDAKTVRKTFQALCKRIATHQRCFNSQRTNRIIKAGRQQRQALRLIRLVWCKIELQLALLTCGEDKFFARFDHERWAIRAFYNPKTTTERCNVLKHFGLHDG</sequence>
<proteinExistence type="predicted"/>
<dbReference type="AlphaFoldDB" id="A0A0K1QPD7"/>
<protein>
    <submittedName>
        <fullName evidence="1">Uncharacterized protein</fullName>
    </submittedName>
</protein>
<dbReference type="Proteomes" id="UP000017175">
    <property type="component" value="Chromosome"/>
</dbReference>
<evidence type="ECO:0000313" key="2">
    <source>
        <dbReference type="Proteomes" id="UP000017175"/>
    </source>
</evidence>